<dbReference type="AlphaFoldDB" id="A0AA38VTH3"/>
<dbReference type="PROSITE" id="PS00028">
    <property type="entry name" value="ZINC_FINGER_C2H2_1"/>
    <property type="match status" value="1"/>
</dbReference>
<accession>A0AA38VTH3</accession>
<evidence type="ECO:0000256" key="4">
    <source>
        <dbReference type="ARBA" id="ARBA00023242"/>
    </source>
</evidence>
<evidence type="ECO:0000256" key="3">
    <source>
        <dbReference type="ARBA" id="ARBA00022833"/>
    </source>
</evidence>
<dbReference type="InterPro" id="IPR003604">
    <property type="entry name" value="Matrin/U1-like-C_Znf_C2H2"/>
</dbReference>
<dbReference type="GO" id="GO:0005681">
    <property type="term" value="C:spliceosomal complex"/>
    <property type="evidence" value="ECO:0007669"/>
    <property type="project" value="InterPro"/>
</dbReference>
<gene>
    <name evidence="7" type="ORF">NKR23_g3450</name>
</gene>
<dbReference type="SUPFAM" id="SSF57667">
    <property type="entry name" value="beta-beta-alpha zinc fingers"/>
    <property type="match status" value="1"/>
</dbReference>
<dbReference type="Pfam" id="PF12171">
    <property type="entry name" value="zf-C2H2_jaz"/>
    <property type="match status" value="1"/>
</dbReference>
<name>A0AA38VTH3_9PEZI</name>
<feature type="region of interest" description="Disordered" evidence="5">
    <location>
        <begin position="171"/>
        <end position="201"/>
    </location>
</feature>
<dbReference type="GO" id="GO:0008270">
    <property type="term" value="F:zinc ion binding"/>
    <property type="evidence" value="ECO:0007669"/>
    <property type="project" value="UniProtKB-KW"/>
</dbReference>
<dbReference type="Gene3D" id="3.30.160.60">
    <property type="entry name" value="Classic Zinc Finger"/>
    <property type="match status" value="1"/>
</dbReference>
<keyword evidence="4" id="KW-0539">Nucleus</keyword>
<sequence>MSSKNGGAYGAPADDTSFRKKYDTEEYAAKAKEREAAEREERKARYEAKMAGKKYYKPLDGSESLTSARAAALDVSSSVGKIQLVPAGAGVGKRGRSAGFYCEACDLTFRDNLSWLEHLNTMQHLRNIGQTGEVKRATAEEVRARIDEVWERLQEQEREKVTSLQERLEVRKQEEDKEREERRRKRRELEERRRREKEAALKVKTEYGDDVRIEGEHDEDDMMAAMGFTGFGGKKR</sequence>
<evidence type="ECO:0000313" key="8">
    <source>
        <dbReference type="Proteomes" id="UP001174694"/>
    </source>
</evidence>
<feature type="domain" description="C2H2-type" evidence="6">
    <location>
        <begin position="102"/>
        <end position="124"/>
    </location>
</feature>
<evidence type="ECO:0000259" key="6">
    <source>
        <dbReference type="PROSITE" id="PS00028"/>
    </source>
</evidence>
<dbReference type="GO" id="GO:0003676">
    <property type="term" value="F:nucleic acid binding"/>
    <property type="evidence" value="ECO:0007669"/>
    <property type="project" value="InterPro"/>
</dbReference>
<proteinExistence type="predicted"/>
<dbReference type="SMART" id="SM00451">
    <property type="entry name" value="ZnF_U1"/>
    <property type="match status" value="1"/>
</dbReference>
<dbReference type="InterPro" id="IPR036236">
    <property type="entry name" value="Znf_C2H2_sf"/>
</dbReference>
<dbReference type="GO" id="GO:0046540">
    <property type="term" value="C:U4/U6 x U5 tri-snRNP complex"/>
    <property type="evidence" value="ECO:0007669"/>
    <property type="project" value="TreeGrafter"/>
</dbReference>
<dbReference type="InterPro" id="IPR013087">
    <property type="entry name" value="Znf_C2H2_type"/>
</dbReference>
<keyword evidence="8" id="KW-1185">Reference proteome</keyword>
<keyword evidence="2" id="KW-0863">Zinc-finger</keyword>
<dbReference type="GO" id="GO:0000398">
    <property type="term" value="P:mRNA splicing, via spliceosome"/>
    <property type="evidence" value="ECO:0007669"/>
    <property type="project" value="InterPro"/>
</dbReference>
<dbReference type="PANTHER" id="PTHR45986">
    <property type="entry name" value="ZINC FINGER MATRIN-TYPE PROTEIN 2"/>
    <property type="match status" value="1"/>
</dbReference>
<dbReference type="EMBL" id="JANBVO010000007">
    <property type="protein sequence ID" value="KAJ9150827.1"/>
    <property type="molecule type" value="Genomic_DNA"/>
</dbReference>
<organism evidence="7 8">
    <name type="scientific">Pleurostoma richardsiae</name>
    <dbReference type="NCBI Taxonomy" id="41990"/>
    <lineage>
        <taxon>Eukaryota</taxon>
        <taxon>Fungi</taxon>
        <taxon>Dikarya</taxon>
        <taxon>Ascomycota</taxon>
        <taxon>Pezizomycotina</taxon>
        <taxon>Sordariomycetes</taxon>
        <taxon>Sordariomycetidae</taxon>
        <taxon>Calosphaeriales</taxon>
        <taxon>Pleurostomataceae</taxon>
        <taxon>Pleurostoma</taxon>
    </lineage>
</organism>
<keyword evidence="1" id="KW-0479">Metal-binding</keyword>
<reference evidence="7" key="1">
    <citation type="submission" date="2022-07" db="EMBL/GenBank/DDBJ databases">
        <title>Fungi with potential for degradation of polypropylene.</title>
        <authorList>
            <person name="Gostincar C."/>
        </authorList>
    </citation>
    <scope>NUCLEOTIDE SEQUENCE</scope>
    <source>
        <strain evidence="7">EXF-13308</strain>
    </source>
</reference>
<protein>
    <submittedName>
        <fullName evidence="7">C2H2 finger domain-containing protein</fullName>
    </submittedName>
</protein>
<evidence type="ECO:0000256" key="2">
    <source>
        <dbReference type="ARBA" id="ARBA00022771"/>
    </source>
</evidence>
<dbReference type="Proteomes" id="UP001174694">
    <property type="component" value="Unassembled WGS sequence"/>
</dbReference>
<evidence type="ECO:0000313" key="7">
    <source>
        <dbReference type="EMBL" id="KAJ9150827.1"/>
    </source>
</evidence>
<keyword evidence="3" id="KW-0862">Zinc</keyword>
<evidence type="ECO:0000256" key="5">
    <source>
        <dbReference type="SAM" id="MobiDB-lite"/>
    </source>
</evidence>
<evidence type="ECO:0000256" key="1">
    <source>
        <dbReference type="ARBA" id="ARBA00022723"/>
    </source>
</evidence>
<dbReference type="InterPro" id="IPR022755">
    <property type="entry name" value="Znf_C2H2_jaz"/>
</dbReference>
<comment type="caution">
    <text evidence="7">The sequence shown here is derived from an EMBL/GenBank/DDBJ whole genome shotgun (WGS) entry which is preliminary data.</text>
</comment>
<dbReference type="InterPro" id="IPR040107">
    <property type="entry name" value="Snu23"/>
</dbReference>
<dbReference type="PANTHER" id="PTHR45986:SF1">
    <property type="entry name" value="ZINC FINGER MATRIN-TYPE PROTEIN 2"/>
    <property type="match status" value="1"/>
</dbReference>